<accession>A0A2P2PQN4</accession>
<name>A0A2P2PQN4_RHIMU</name>
<dbReference type="EMBL" id="GGEC01076573">
    <property type="protein sequence ID" value="MBX57057.1"/>
    <property type="molecule type" value="Transcribed_RNA"/>
</dbReference>
<protein>
    <submittedName>
        <fullName evidence="1">Uncharacterized protein</fullName>
    </submittedName>
</protein>
<sequence length="53" mass="6313">MVLQIGMTISRTYKYQGRRKFLEITMLILENLDGHFFLAEELTVNLLKWVPLQ</sequence>
<dbReference type="AlphaFoldDB" id="A0A2P2PQN4"/>
<evidence type="ECO:0000313" key="1">
    <source>
        <dbReference type="EMBL" id="MBX57057.1"/>
    </source>
</evidence>
<reference evidence="1" key="1">
    <citation type="submission" date="2018-02" db="EMBL/GenBank/DDBJ databases">
        <title>Rhizophora mucronata_Transcriptome.</title>
        <authorList>
            <person name="Meera S.P."/>
            <person name="Sreeshan A."/>
            <person name="Augustine A."/>
        </authorList>
    </citation>
    <scope>NUCLEOTIDE SEQUENCE</scope>
    <source>
        <tissue evidence="1">Leaf</tissue>
    </source>
</reference>
<proteinExistence type="predicted"/>
<organism evidence="1">
    <name type="scientific">Rhizophora mucronata</name>
    <name type="common">Asiatic mangrove</name>
    <dbReference type="NCBI Taxonomy" id="61149"/>
    <lineage>
        <taxon>Eukaryota</taxon>
        <taxon>Viridiplantae</taxon>
        <taxon>Streptophyta</taxon>
        <taxon>Embryophyta</taxon>
        <taxon>Tracheophyta</taxon>
        <taxon>Spermatophyta</taxon>
        <taxon>Magnoliopsida</taxon>
        <taxon>eudicotyledons</taxon>
        <taxon>Gunneridae</taxon>
        <taxon>Pentapetalae</taxon>
        <taxon>rosids</taxon>
        <taxon>fabids</taxon>
        <taxon>Malpighiales</taxon>
        <taxon>Rhizophoraceae</taxon>
        <taxon>Rhizophora</taxon>
    </lineage>
</organism>